<evidence type="ECO:0000259" key="3">
    <source>
        <dbReference type="Pfam" id="PF14392"/>
    </source>
</evidence>
<dbReference type="OrthoDB" id="1938170at2759"/>
<protein>
    <submittedName>
        <fullName evidence="4">DUF4283 domain-containing protein/zf-CCHC_4 domain-containing protein</fullName>
    </submittedName>
</protein>
<keyword evidence="1" id="KW-0472">Membrane</keyword>
<proteinExistence type="predicted"/>
<accession>A0A1Q3BNN6</accession>
<evidence type="ECO:0000313" key="5">
    <source>
        <dbReference type="Proteomes" id="UP000187406"/>
    </source>
</evidence>
<dbReference type="PANTHER" id="PTHR31286:SF167">
    <property type="entry name" value="OS09G0268800 PROTEIN"/>
    <property type="match status" value="1"/>
</dbReference>
<dbReference type="STRING" id="3775.A0A1Q3BNN6"/>
<gene>
    <name evidence="4" type="ORF">CFOL_v3_13009</name>
</gene>
<dbReference type="InterPro" id="IPR025836">
    <property type="entry name" value="Zn_knuckle_CX2CX4HX4C"/>
</dbReference>
<keyword evidence="1" id="KW-1133">Transmembrane helix</keyword>
<dbReference type="Pfam" id="PF14111">
    <property type="entry name" value="DUF4283"/>
    <property type="match status" value="1"/>
</dbReference>
<dbReference type="InterPro" id="IPR040256">
    <property type="entry name" value="At4g02000-like"/>
</dbReference>
<feature type="domain" description="Zinc knuckle CX2CX4HX4C" evidence="3">
    <location>
        <begin position="138"/>
        <end position="185"/>
    </location>
</feature>
<feature type="domain" description="DUF4283" evidence="2">
    <location>
        <begin position="1"/>
        <end position="79"/>
    </location>
</feature>
<dbReference type="InterPro" id="IPR025558">
    <property type="entry name" value="DUF4283"/>
</dbReference>
<evidence type="ECO:0000313" key="4">
    <source>
        <dbReference type="EMBL" id="GAV69508.1"/>
    </source>
</evidence>
<dbReference type="InParanoid" id="A0A1Q3BNN6"/>
<feature type="non-terminal residue" evidence="4">
    <location>
        <position position="1"/>
    </location>
</feature>
<dbReference type="FunCoup" id="A0A1Q3BNN6">
    <property type="interactions" value="3"/>
</dbReference>
<dbReference type="EMBL" id="BDDD01000729">
    <property type="protein sequence ID" value="GAV69508.1"/>
    <property type="molecule type" value="Genomic_DNA"/>
</dbReference>
<reference evidence="5" key="1">
    <citation type="submission" date="2016-04" db="EMBL/GenBank/DDBJ databases">
        <title>Cephalotus genome sequencing.</title>
        <authorList>
            <person name="Fukushima K."/>
            <person name="Hasebe M."/>
            <person name="Fang X."/>
        </authorList>
    </citation>
    <scope>NUCLEOTIDE SEQUENCE [LARGE SCALE GENOMIC DNA]</scope>
    <source>
        <strain evidence="5">cv. St1</strain>
    </source>
</reference>
<name>A0A1Q3BNN6_CEPFO</name>
<dbReference type="PANTHER" id="PTHR31286">
    <property type="entry name" value="GLYCINE-RICH CELL WALL STRUCTURAL PROTEIN 1.8-LIKE"/>
    <property type="match status" value="1"/>
</dbReference>
<evidence type="ECO:0000256" key="1">
    <source>
        <dbReference type="SAM" id="Phobius"/>
    </source>
</evidence>
<feature type="transmembrane region" description="Helical" evidence="1">
    <location>
        <begin position="214"/>
        <end position="239"/>
    </location>
</feature>
<keyword evidence="5" id="KW-1185">Reference proteome</keyword>
<dbReference type="Pfam" id="PF14392">
    <property type="entry name" value="zf-CCHC_4"/>
    <property type="match status" value="1"/>
</dbReference>
<comment type="caution">
    <text evidence="4">The sequence shown here is derived from an EMBL/GenBank/DDBJ whole genome shotgun (WGS) entry which is preliminary data.</text>
</comment>
<sequence length="254" mass="29480">YCLVGCLWMTKKYDKDVMKNTMRSLCNARHGVRIHDVGNDLFLFMFNNNDDREKVLKLGPWWFDRHILLLDKLDEEKHPSTISLYKAPIWIRVYGIPLLCLSEKVGRIIGNSIGDLEEVQVVTRRRESNQFLKLRVGIDVREPFKKGMKFRVGSVDNIWLTFKYEKLPNFYHFCGKLGHTLKDCESYGGQNNGTNCDIRVLVRSVSVSLRGFCLSVGLLICFLAFMICIMASFIFLRFYSDGFLHKKLICLSVN</sequence>
<keyword evidence="1" id="KW-0812">Transmembrane</keyword>
<dbReference type="AlphaFoldDB" id="A0A1Q3BNN6"/>
<dbReference type="Proteomes" id="UP000187406">
    <property type="component" value="Unassembled WGS sequence"/>
</dbReference>
<evidence type="ECO:0000259" key="2">
    <source>
        <dbReference type="Pfam" id="PF14111"/>
    </source>
</evidence>
<organism evidence="4 5">
    <name type="scientific">Cephalotus follicularis</name>
    <name type="common">Albany pitcher plant</name>
    <dbReference type="NCBI Taxonomy" id="3775"/>
    <lineage>
        <taxon>Eukaryota</taxon>
        <taxon>Viridiplantae</taxon>
        <taxon>Streptophyta</taxon>
        <taxon>Embryophyta</taxon>
        <taxon>Tracheophyta</taxon>
        <taxon>Spermatophyta</taxon>
        <taxon>Magnoliopsida</taxon>
        <taxon>eudicotyledons</taxon>
        <taxon>Gunneridae</taxon>
        <taxon>Pentapetalae</taxon>
        <taxon>rosids</taxon>
        <taxon>fabids</taxon>
        <taxon>Oxalidales</taxon>
        <taxon>Cephalotaceae</taxon>
        <taxon>Cephalotus</taxon>
    </lineage>
</organism>